<sequence length="153" mass="17635">MKKFVLSILTIFVLAVSSYAEGKIAYIDVQKVFTQSKAGIDLKAKLQNIANKAKSEIQSKAATINQKDQVAMQKLQQEIIQKQQELQKIQQQSVEKFANFVRKSVNEFANKNGYELVVDSQAVLYGKEKYDKTEDFIKYLDNKYQKEKPEFIK</sequence>
<feature type="coiled-coil region" evidence="3">
    <location>
        <begin position="65"/>
        <end position="92"/>
    </location>
</feature>
<dbReference type="PANTHER" id="PTHR35089">
    <property type="entry name" value="CHAPERONE PROTEIN SKP"/>
    <property type="match status" value="1"/>
</dbReference>
<comment type="similarity">
    <text evidence="1">Belongs to the Skp family.</text>
</comment>
<reference evidence="5 6" key="1">
    <citation type="submission" date="2018-10" db="EMBL/GenBank/DDBJ databases">
        <title>Genomic Encyclopedia of Archaeal and Bacterial Type Strains, Phase II (KMG-II): from individual species to whole genera.</title>
        <authorList>
            <person name="Goeker M."/>
        </authorList>
    </citation>
    <scope>NUCLEOTIDE SEQUENCE [LARGE SCALE GENOMIC DNA]</scope>
    <source>
        <strain evidence="5 6">VM1</strain>
    </source>
</reference>
<comment type="caution">
    <text evidence="5">The sequence shown here is derived from an EMBL/GenBank/DDBJ whole genome shotgun (WGS) entry which is preliminary data.</text>
</comment>
<protein>
    <submittedName>
        <fullName evidence="5">Periplasmic chaperone for outer membrane proteins Skp</fullName>
    </submittedName>
</protein>
<dbReference type="InterPro" id="IPR005632">
    <property type="entry name" value="Chaperone_Skp"/>
</dbReference>
<feature type="signal peptide" evidence="4">
    <location>
        <begin position="1"/>
        <end position="20"/>
    </location>
</feature>
<dbReference type="RefSeq" id="WP_121923005.1">
    <property type="nucleotide sequence ID" value="NZ_REFO01000011.1"/>
</dbReference>
<dbReference type="Gene3D" id="3.30.910.20">
    <property type="entry name" value="Skp domain"/>
    <property type="match status" value="2"/>
</dbReference>
<dbReference type="GO" id="GO:0051082">
    <property type="term" value="F:unfolded protein binding"/>
    <property type="evidence" value="ECO:0007669"/>
    <property type="project" value="InterPro"/>
</dbReference>
<evidence type="ECO:0000256" key="2">
    <source>
        <dbReference type="ARBA" id="ARBA00022729"/>
    </source>
</evidence>
<dbReference type="Proteomes" id="UP000280842">
    <property type="component" value="Unassembled WGS sequence"/>
</dbReference>
<dbReference type="OrthoDB" id="14231at2"/>
<dbReference type="PANTHER" id="PTHR35089:SF1">
    <property type="entry name" value="CHAPERONE PROTEIN SKP"/>
    <property type="match status" value="1"/>
</dbReference>
<accession>A0A3M0BIL0</accession>
<evidence type="ECO:0000256" key="1">
    <source>
        <dbReference type="ARBA" id="ARBA00009091"/>
    </source>
</evidence>
<name>A0A3M0BIL0_9AQUI</name>
<dbReference type="Pfam" id="PF03938">
    <property type="entry name" value="OmpH"/>
    <property type="match status" value="1"/>
</dbReference>
<dbReference type="GO" id="GO:0005829">
    <property type="term" value="C:cytosol"/>
    <property type="evidence" value="ECO:0007669"/>
    <property type="project" value="TreeGrafter"/>
</dbReference>
<keyword evidence="2 4" id="KW-0732">Signal</keyword>
<proteinExistence type="inferred from homology"/>
<dbReference type="AlphaFoldDB" id="A0A3M0BIL0"/>
<keyword evidence="3" id="KW-0175">Coiled coil</keyword>
<evidence type="ECO:0000256" key="3">
    <source>
        <dbReference type="SAM" id="Coils"/>
    </source>
</evidence>
<dbReference type="InterPro" id="IPR024930">
    <property type="entry name" value="Skp_dom_sf"/>
</dbReference>
<feature type="chain" id="PRO_5018251134" evidence="4">
    <location>
        <begin position="21"/>
        <end position="153"/>
    </location>
</feature>
<dbReference type="SMART" id="SM00935">
    <property type="entry name" value="OmpH"/>
    <property type="match status" value="1"/>
</dbReference>
<evidence type="ECO:0000313" key="6">
    <source>
        <dbReference type="Proteomes" id="UP000280842"/>
    </source>
</evidence>
<gene>
    <name evidence="5" type="ORF">CLV39_0876</name>
</gene>
<evidence type="ECO:0000313" key="5">
    <source>
        <dbReference type="EMBL" id="RMA97220.1"/>
    </source>
</evidence>
<keyword evidence="6" id="KW-1185">Reference proteome</keyword>
<evidence type="ECO:0000256" key="4">
    <source>
        <dbReference type="SAM" id="SignalP"/>
    </source>
</evidence>
<organism evidence="5 6">
    <name type="scientific">Hydrogenothermus marinus</name>
    <dbReference type="NCBI Taxonomy" id="133270"/>
    <lineage>
        <taxon>Bacteria</taxon>
        <taxon>Pseudomonadati</taxon>
        <taxon>Aquificota</taxon>
        <taxon>Aquificia</taxon>
        <taxon>Aquificales</taxon>
        <taxon>Hydrogenothermaceae</taxon>
        <taxon>Hydrogenothermus</taxon>
    </lineage>
</organism>
<dbReference type="SUPFAM" id="SSF111384">
    <property type="entry name" value="OmpH-like"/>
    <property type="match status" value="1"/>
</dbReference>
<dbReference type="EMBL" id="REFO01000011">
    <property type="protein sequence ID" value="RMA97220.1"/>
    <property type="molecule type" value="Genomic_DNA"/>
</dbReference>
<dbReference type="GO" id="GO:0050821">
    <property type="term" value="P:protein stabilization"/>
    <property type="evidence" value="ECO:0007669"/>
    <property type="project" value="TreeGrafter"/>
</dbReference>